<accession>G0QRB7</accession>
<dbReference type="OrthoDB" id="74764at2759"/>
<keyword evidence="1 3" id="KW-0547">Nucleotide-binding</keyword>
<dbReference type="STRING" id="857967.G0QRB7"/>
<dbReference type="FunFam" id="1.10.510.10:FF:000945">
    <property type="entry name" value="Uncharacterized protein"/>
    <property type="match status" value="1"/>
</dbReference>
<evidence type="ECO:0000256" key="2">
    <source>
        <dbReference type="ARBA" id="ARBA00022840"/>
    </source>
</evidence>
<dbReference type="Proteomes" id="UP000008983">
    <property type="component" value="Unassembled WGS sequence"/>
</dbReference>
<dbReference type="PANTHER" id="PTHR24347">
    <property type="entry name" value="SERINE/THREONINE-PROTEIN KINASE"/>
    <property type="match status" value="1"/>
</dbReference>
<dbReference type="EMBL" id="GL983745">
    <property type="protein sequence ID" value="EGR32236.1"/>
    <property type="molecule type" value="Genomic_DNA"/>
</dbReference>
<dbReference type="SMART" id="SM00220">
    <property type="entry name" value="S_TKc"/>
    <property type="match status" value="1"/>
</dbReference>
<reference evidence="5 6" key="1">
    <citation type="submission" date="2011-07" db="EMBL/GenBank/DDBJ databases">
        <authorList>
            <person name="Coyne R."/>
            <person name="Brami D."/>
            <person name="Johnson J."/>
            <person name="Hostetler J."/>
            <person name="Hannick L."/>
            <person name="Clark T."/>
            <person name="Cassidy-Hanley D."/>
            <person name="Inman J."/>
        </authorList>
    </citation>
    <scope>NUCLEOTIDE SEQUENCE [LARGE SCALE GENOMIC DNA]</scope>
    <source>
        <strain evidence="5 6">G5</strain>
    </source>
</reference>
<dbReference type="GO" id="GO:0005524">
    <property type="term" value="F:ATP binding"/>
    <property type="evidence" value="ECO:0007669"/>
    <property type="project" value="UniProtKB-UniRule"/>
</dbReference>
<keyword evidence="6" id="KW-1185">Reference proteome</keyword>
<feature type="domain" description="Protein kinase" evidence="4">
    <location>
        <begin position="141"/>
        <end position="403"/>
    </location>
</feature>
<keyword evidence="2 3" id="KW-0067">ATP-binding</keyword>
<evidence type="ECO:0000313" key="5">
    <source>
        <dbReference type="EMBL" id="EGR32236.1"/>
    </source>
</evidence>
<dbReference type="PROSITE" id="PS00107">
    <property type="entry name" value="PROTEIN_KINASE_ATP"/>
    <property type="match status" value="1"/>
</dbReference>
<evidence type="ECO:0000256" key="3">
    <source>
        <dbReference type="PROSITE-ProRule" id="PRU10141"/>
    </source>
</evidence>
<dbReference type="AlphaFoldDB" id="G0QRB7"/>
<dbReference type="eggNOG" id="KOG0613">
    <property type="taxonomic scope" value="Eukaryota"/>
</dbReference>
<evidence type="ECO:0000259" key="4">
    <source>
        <dbReference type="PROSITE" id="PS50011"/>
    </source>
</evidence>
<gene>
    <name evidence="5" type="ORF">IMG5_091269</name>
</gene>
<dbReference type="GeneID" id="14908395"/>
<dbReference type="InParanoid" id="G0QRB7"/>
<dbReference type="PROSITE" id="PS00108">
    <property type="entry name" value="PROTEIN_KINASE_ST"/>
    <property type="match status" value="1"/>
</dbReference>
<dbReference type="InterPro" id="IPR011009">
    <property type="entry name" value="Kinase-like_dom_sf"/>
</dbReference>
<protein>
    <recommendedName>
        <fullName evidence="4">Protein kinase domain-containing protein</fullName>
    </recommendedName>
</protein>
<dbReference type="InterPro" id="IPR000719">
    <property type="entry name" value="Prot_kinase_dom"/>
</dbReference>
<evidence type="ECO:0000313" key="6">
    <source>
        <dbReference type="Proteomes" id="UP000008983"/>
    </source>
</evidence>
<dbReference type="Pfam" id="PF00069">
    <property type="entry name" value="Pkinase"/>
    <property type="match status" value="1"/>
</dbReference>
<dbReference type="InterPro" id="IPR017441">
    <property type="entry name" value="Protein_kinase_ATP_BS"/>
</dbReference>
<dbReference type="SUPFAM" id="SSF56112">
    <property type="entry name" value="Protein kinase-like (PK-like)"/>
    <property type="match status" value="1"/>
</dbReference>
<dbReference type="GO" id="GO:0004672">
    <property type="term" value="F:protein kinase activity"/>
    <property type="evidence" value="ECO:0007669"/>
    <property type="project" value="InterPro"/>
</dbReference>
<dbReference type="OMA" id="FEPKLAM"/>
<dbReference type="PROSITE" id="PS50011">
    <property type="entry name" value="PROTEIN_KINASE_DOM"/>
    <property type="match status" value="1"/>
</dbReference>
<dbReference type="InterPro" id="IPR008271">
    <property type="entry name" value="Ser/Thr_kinase_AS"/>
</dbReference>
<dbReference type="RefSeq" id="XP_004035722.1">
    <property type="nucleotide sequence ID" value="XM_004035674.1"/>
</dbReference>
<evidence type="ECO:0000256" key="1">
    <source>
        <dbReference type="ARBA" id="ARBA00022741"/>
    </source>
</evidence>
<organism evidence="5 6">
    <name type="scientific">Ichthyophthirius multifiliis</name>
    <name type="common">White spot disease agent</name>
    <name type="synonym">Ich</name>
    <dbReference type="NCBI Taxonomy" id="5932"/>
    <lineage>
        <taxon>Eukaryota</taxon>
        <taxon>Sar</taxon>
        <taxon>Alveolata</taxon>
        <taxon>Ciliophora</taxon>
        <taxon>Intramacronucleata</taxon>
        <taxon>Oligohymenophorea</taxon>
        <taxon>Hymenostomatida</taxon>
        <taxon>Ophryoglenina</taxon>
        <taxon>Ichthyophthirius</taxon>
    </lineage>
</organism>
<sequence length="567" mass="67701">MNLITQKYKKNLQINKNNLLICDFFNIKGKNDTKIYYLELYNDNIYIYKVNQIHKIYTCQLFQQKLQKNKIKQPSNTNIPYKQIDLIQDLCFELVLNNINCIKFDYQESYYEIYNEDIHILKKWQYYLEKILNQRGFHQQFKCYKKIGKGSFASVYLAERIQNNKLYAIKAFSKQIIFSQQYGKESIQNEIQVMRELNNAYSVQLHCVFETERSLYFVLDYLEGGQLQEKIDAKYKFSVFEIKNIMVKLLYAIKNMHYKKIMHRDLKPENILLKDNVSQLPIIADFGLATKYDLNEFLFVRCGTPGFVAPEVVNIKNLKTTYGPQCDIYQLGLIFYILLIGNSPFQGKTMDEILISNRDAYINFNINEILNLPLDTQDLLKCMLKKNPNERLTAENCLQHQFFKENIYIKVDVNEYNDQIKYLQKYEFIFKILLLRKDDNQEQYTFSQQKSQKQIQNLKNIEKDSCKTLLLGNSSKTYNEFESITRDENTCNRNNVYKQEQQKNIRSKQDIQNKDVDNIIYNNNYEGDLLFIQQFKILFLLISIYIKKEIINEKNNLMNDIQNEIII</sequence>
<feature type="binding site" evidence="3">
    <location>
        <position position="170"/>
    </location>
    <ligand>
        <name>ATP</name>
        <dbReference type="ChEBI" id="CHEBI:30616"/>
    </ligand>
</feature>
<proteinExistence type="predicted"/>
<dbReference type="Gene3D" id="1.10.510.10">
    <property type="entry name" value="Transferase(Phosphotransferase) domain 1"/>
    <property type="match status" value="1"/>
</dbReference>
<name>G0QRB7_ICHMU</name>